<name>A0A0F7JYZ1_9GAMM</name>
<evidence type="ECO:0000256" key="6">
    <source>
        <dbReference type="SAM" id="Phobius"/>
    </source>
</evidence>
<organism evidence="7 8">
    <name type="scientific">Sedimenticola thiotaurini</name>
    <dbReference type="NCBI Taxonomy" id="1543721"/>
    <lineage>
        <taxon>Bacteria</taxon>
        <taxon>Pseudomonadati</taxon>
        <taxon>Pseudomonadota</taxon>
        <taxon>Gammaproteobacteria</taxon>
        <taxon>Chromatiales</taxon>
        <taxon>Sedimenticolaceae</taxon>
        <taxon>Sedimenticola</taxon>
    </lineage>
</organism>
<dbReference type="PANTHER" id="PTHR30168">
    <property type="entry name" value="PUTATIVE MEMBRANE PROTEIN YPFJ"/>
    <property type="match status" value="1"/>
</dbReference>
<dbReference type="OrthoDB" id="9774900at2"/>
<reference evidence="7 8" key="1">
    <citation type="journal article" date="2015" name="Genome Announc.">
        <title>Complete Genome Sequence of Sedimenticola thiotaurini Strain SIP-G1, a Polyphosphate- and Polyhydroxyalkanoate-Accumulating Sulfur-Oxidizing Gammaproteobacterium Isolated from Salt Marsh Sediments.</title>
        <authorList>
            <person name="Flood B.E."/>
            <person name="Jones D.S."/>
            <person name="Bailey J.V."/>
        </authorList>
    </citation>
    <scope>NUCLEOTIDE SEQUENCE [LARGE SCALE GENOMIC DNA]</scope>
    <source>
        <strain evidence="7 8">SIP-G1</strain>
    </source>
</reference>
<dbReference type="Pfam" id="PF04228">
    <property type="entry name" value="Zn_peptidase"/>
    <property type="match status" value="1"/>
</dbReference>
<comment type="subcellular location">
    <subcellularLocation>
        <location evidence="1">Membrane</location>
        <topology evidence="1">Single-pass membrane protein</topology>
    </subcellularLocation>
</comment>
<dbReference type="EMBL" id="CP011412">
    <property type="protein sequence ID" value="AKH19913.1"/>
    <property type="molecule type" value="Genomic_DNA"/>
</dbReference>
<proteinExistence type="predicted"/>
<gene>
    <name evidence="7" type="ORF">AAY24_05605</name>
</gene>
<keyword evidence="4 6" id="KW-0472">Membrane</keyword>
<evidence type="ECO:0000256" key="4">
    <source>
        <dbReference type="ARBA" id="ARBA00023136"/>
    </source>
</evidence>
<dbReference type="Proteomes" id="UP000034410">
    <property type="component" value="Chromosome"/>
</dbReference>
<dbReference type="GO" id="GO:0016020">
    <property type="term" value="C:membrane"/>
    <property type="evidence" value="ECO:0007669"/>
    <property type="project" value="UniProtKB-SubCell"/>
</dbReference>
<sequence length="304" mass="32706">MRWRGQKQSSNVEDRRGSSRPAMGGLGGGGGMLNLLPTIFKLFGFKGGVVAILAFGAYGLYTGNLGGMLGSGGIQSVDSQSAGPIKQTAAEQELVSFVSVVLADTETTWHALFQQMGGTYKEPKLVLFRDVVKSACGLGQAASGPFYCPADQQVYIDLSFYDDLKSRFKAPGDFAQAYVIAHEVGHHVQTLLGISSKVHEAKRSLSKVEANKLSVRQELQADCFAGIWAHHADRSRQLLEEGDAEEALTAASAIGDDRLQKQTQGHVTPDSFTHGRSAQRVAWFKKGFQSGNLKLCDTFSASTL</sequence>
<protein>
    <recommendedName>
        <fullName evidence="9">Flagellar biosynthesis protein FlgM</fullName>
    </recommendedName>
</protein>
<evidence type="ECO:0008006" key="9">
    <source>
        <dbReference type="Google" id="ProtNLM"/>
    </source>
</evidence>
<dbReference type="PANTHER" id="PTHR30168:SF0">
    <property type="entry name" value="INNER MEMBRANE PROTEIN"/>
    <property type="match status" value="1"/>
</dbReference>
<feature type="transmembrane region" description="Helical" evidence="6">
    <location>
        <begin position="42"/>
        <end position="61"/>
    </location>
</feature>
<evidence type="ECO:0000313" key="7">
    <source>
        <dbReference type="EMBL" id="AKH19913.1"/>
    </source>
</evidence>
<evidence type="ECO:0000256" key="5">
    <source>
        <dbReference type="SAM" id="MobiDB-lite"/>
    </source>
</evidence>
<keyword evidence="8" id="KW-1185">Reference proteome</keyword>
<keyword evidence="2 6" id="KW-0812">Transmembrane</keyword>
<evidence type="ECO:0000256" key="3">
    <source>
        <dbReference type="ARBA" id="ARBA00022989"/>
    </source>
</evidence>
<accession>A0A0F7JYZ1</accession>
<dbReference type="InterPro" id="IPR007343">
    <property type="entry name" value="Uncharacterised_pept_Zn_put"/>
</dbReference>
<feature type="region of interest" description="Disordered" evidence="5">
    <location>
        <begin position="1"/>
        <end position="25"/>
    </location>
</feature>
<evidence type="ECO:0000256" key="1">
    <source>
        <dbReference type="ARBA" id="ARBA00004167"/>
    </source>
</evidence>
<dbReference type="PATRIC" id="fig|1543721.4.peg.1163"/>
<evidence type="ECO:0000313" key="8">
    <source>
        <dbReference type="Proteomes" id="UP000034410"/>
    </source>
</evidence>
<dbReference type="KEGG" id="seds:AAY24_05605"/>
<dbReference type="RefSeq" id="WP_046858848.1">
    <property type="nucleotide sequence ID" value="NZ_CP011412.1"/>
</dbReference>
<evidence type="ECO:0000256" key="2">
    <source>
        <dbReference type="ARBA" id="ARBA00022692"/>
    </source>
</evidence>
<dbReference type="AlphaFoldDB" id="A0A0F7JYZ1"/>
<keyword evidence="3 6" id="KW-1133">Transmembrane helix</keyword>
<feature type="compositionally biased region" description="Polar residues" evidence="5">
    <location>
        <begin position="1"/>
        <end position="11"/>
    </location>
</feature>